<protein>
    <submittedName>
        <fullName evidence="2">Uncharacterized protein</fullName>
    </submittedName>
</protein>
<feature type="compositionally biased region" description="Basic and acidic residues" evidence="1">
    <location>
        <begin position="128"/>
        <end position="141"/>
    </location>
</feature>
<evidence type="ECO:0000313" key="3">
    <source>
        <dbReference type="Proteomes" id="UP000838763"/>
    </source>
</evidence>
<dbReference type="AlphaFoldDB" id="A0A9P1HCR9"/>
<dbReference type="Proteomes" id="UP000838763">
    <property type="component" value="Unassembled WGS sequence"/>
</dbReference>
<sequence length="336" mass="37906">MSLNATPADEDPLVLRPLIADIIRTRYCVPDSLFLVEGVDNLRPRRSRKWRAIRLLLGDGELCIQALLTVDVHRFVNSGEVVAKSKPARKMVYLTVEDFTVVGWHEEYARVHGKSKPSKSRTDVGPSAEKREESLLDKIDSPPRTPARVSERPRTPEPHRKPPPDAPVAEAVEDLEKYFDTSSDDGFEDLPIPDTPPPPEVAPQKAAPIPKDPIPLARNWTNPLTPLKLTQLSAIPHLPYKQNWSTNIIAVRVHLTVFLDAEAFRPRVGSAVLLAGVKNHLFDGGSLKKYVSDRPREGMPWWVEDPTYPWCRDLAEGLKDWWRLASLVEEDDLEEP</sequence>
<reference evidence="2" key="1">
    <citation type="submission" date="2022-11" db="EMBL/GenBank/DDBJ databases">
        <authorList>
            <person name="Scott C."/>
            <person name="Bruce N."/>
        </authorList>
    </citation>
    <scope>NUCLEOTIDE SEQUENCE</scope>
</reference>
<proteinExistence type="predicted"/>
<dbReference type="OrthoDB" id="1918685at2759"/>
<gene>
    <name evidence="2" type="ORF">PPNO1_LOCUS9689</name>
</gene>
<evidence type="ECO:0000313" key="2">
    <source>
        <dbReference type="EMBL" id="CAI4220146.1"/>
    </source>
</evidence>
<evidence type="ECO:0000256" key="1">
    <source>
        <dbReference type="SAM" id="MobiDB-lite"/>
    </source>
</evidence>
<comment type="caution">
    <text evidence="2">The sequence shown here is derived from an EMBL/GenBank/DDBJ whole genome shotgun (WGS) entry which is preliminary data.</text>
</comment>
<keyword evidence="3" id="KW-1185">Reference proteome</keyword>
<name>A0A9P1HCR9_9PEZI</name>
<feature type="region of interest" description="Disordered" evidence="1">
    <location>
        <begin position="183"/>
        <end position="205"/>
    </location>
</feature>
<accession>A0A9P1HCR9</accession>
<organism evidence="2 3">
    <name type="scientific">Parascedosporium putredinis</name>
    <dbReference type="NCBI Taxonomy" id="1442378"/>
    <lineage>
        <taxon>Eukaryota</taxon>
        <taxon>Fungi</taxon>
        <taxon>Dikarya</taxon>
        <taxon>Ascomycota</taxon>
        <taxon>Pezizomycotina</taxon>
        <taxon>Sordariomycetes</taxon>
        <taxon>Hypocreomycetidae</taxon>
        <taxon>Microascales</taxon>
        <taxon>Microascaceae</taxon>
        <taxon>Parascedosporium</taxon>
    </lineage>
</organism>
<feature type="region of interest" description="Disordered" evidence="1">
    <location>
        <begin position="110"/>
        <end position="167"/>
    </location>
</feature>
<dbReference type="EMBL" id="CALLCH030000021">
    <property type="protein sequence ID" value="CAI4220146.1"/>
    <property type="molecule type" value="Genomic_DNA"/>
</dbReference>
<feature type="compositionally biased region" description="Basic and acidic residues" evidence="1">
    <location>
        <begin position="149"/>
        <end position="163"/>
    </location>
</feature>